<comment type="caution">
    <text evidence="1">The sequence shown here is derived from an EMBL/GenBank/DDBJ whole genome shotgun (WGS) entry which is preliminary data.</text>
</comment>
<protein>
    <recommendedName>
        <fullName evidence="3">Endonuclease/exonuclease/phosphatase domain-containing protein</fullName>
    </recommendedName>
</protein>
<proteinExistence type="predicted"/>
<evidence type="ECO:0000313" key="1">
    <source>
        <dbReference type="EMBL" id="KAK2721036.1"/>
    </source>
</evidence>
<gene>
    <name evidence="1" type="ORF">QYM36_003350</name>
</gene>
<keyword evidence="2" id="KW-1185">Reference proteome</keyword>
<organism evidence="1 2">
    <name type="scientific">Artemia franciscana</name>
    <name type="common">Brine shrimp</name>
    <name type="synonym">Artemia sanfranciscana</name>
    <dbReference type="NCBI Taxonomy" id="6661"/>
    <lineage>
        <taxon>Eukaryota</taxon>
        <taxon>Metazoa</taxon>
        <taxon>Ecdysozoa</taxon>
        <taxon>Arthropoda</taxon>
        <taxon>Crustacea</taxon>
        <taxon>Branchiopoda</taxon>
        <taxon>Anostraca</taxon>
        <taxon>Artemiidae</taxon>
        <taxon>Artemia</taxon>
    </lineage>
</organism>
<sequence>MTIIQVYVPDSSKNGQEAEEFYSQLKHTVDTAPKKNVLFVIGDFNAIPQQPKKNLPRYRVDLLKNIGTRNGYRAALSKKLSRIQPTEAPTEEEIDRLVEGSASIIRKTTSEILGIETNSDKPWITPEIIDLCVQKRTNAYKYSVDPSPPPLTDEVLSAIKSIKIDKAPGLDGIQSEVLKAGPEELLDIHHKVKTSVWETGTSPDLGRKPPSLPKEALEELKLWAFFKPSPCAFLLEYIRDVP</sequence>
<evidence type="ECO:0008006" key="3">
    <source>
        <dbReference type="Google" id="ProtNLM"/>
    </source>
</evidence>
<dbReference type="SUPFAM" id="SSF56219">
    <property type="entry name" value="DNase I-like"/>
    <property type="match status" value="1"/>
</dbReference>
<dbReference type="AlphaFoldDB" id="A0AA88IB92"/>
<accession>A0AA88IB92</accession>
<dbReference type="Gene3D" id="3.60.10.10">
    <property type="entry name" value="Endonuclease/exonuclease/phosphatase"/>
    <property type="match status" value="1"/>
</dbReference>
<evidence type="ECO:0000313" key="2">
    <source>
        <dbReference type="Proteomes" id="UP001187531"/>
    </source>
</evidence>
<name>A0AA88IB92_ARTSF</name>
<dbReference type="EMBL" id="JAVRJZ010000006">
    <property type="protein sequence ID" value="KAK2721036.1"/>
    <property type="molecule type" value="Genomic_DNA"/>
</dbReference>
<reference evidence="1" key="1">
    <citation type="submission" date="2023-07" db="EMBL/GenBank/DDBJ databases">
        <title>Chromosome-level genome assembly of Artemia franciscana.</title>
        <authorList>
            <person name="Jo E."/>
        </authorList>
    </citation>
    <scope>NUCLEOTIDE SEQUENCE</scope>
    <source>
        <tissue evidence="1">Whole body</tissue>
    </source>
</reference>
<dbReference type="Proteomes" id="UP001187531">
    <property type="component" value="Unassembled WGS sequence"/>
</dbReference>
<dbReference type="InterPro" id="IPR036691">
    <property type="entry name" value="Endo/exonu/phosph_ase_sf"/>
</dbReference>